<accession>A0ABT8L5P0</accession>
<proteinExistence type="predicted"/>
<name>A0ABT8L5P0_9BACT</name>
<keyword evidence="1" id="KW-0732">Signal</keyword>
<dbReference type="EMBL" id="JAUJEB010000001">
    <property type="protein sequence ID" value="MDN5213060.1"/>
    <property type="molecule type" value="Genomic_DNA"/>
</dbReference>
<evidence type="ECO:0000313" key="3">
    <source>
        <dbReference type="Proteomes" id="UP001172083"/>
    </source>
</evidence>
<dbReference type="Pfam" id="PF11751">
    <property type="entry name" value="PorP_SprF"/>
    <property type="match status" value="1"/>
</dbReference>
<dbReference type="NCBIfam" id="TIGR03519">
    <property type="entry name" value="T9SS_PorP_fam"/>
    <property type="match status" value="1"/>
</dbReference>
<dbReference type="RefSeq" id="WP_346758376.1">
    <property type="nucleotide sequence ID" value="NZ_JAUJEB010000001.1"/>
</dbReference>
<comment type="caution">
    <text evidence="2">The sequence shown here is derived from an EMBL/GenBank/DDBJ whole genome shotgun (WGS) entry which is preliminary data.</text>
</comment>
<organism evidence="2 3">
    <name type="scientific">Agaribacillus aureus</name>
    <dbReference type="NCBI Taxonomy" id="3051825"/>
    <lineage>
        <taxon>Bacteria</taxon>
        <taxon>Pseudomonadati</taxon>
        <taxon>Bacteroidota</taxon>
        <taxon>Cytophagia</taxon>
        <taxon>Cytophagales</taxon>
        <taxon>Splendidivirgaceae</taxon>
        <taxon>Agaribacillus</taxon>
    </lineage>
</organism>
<keyword evidence="3" id="KW-1185">Reference proteome</keyword>
<dbReference type="Proteomes" id="UP001172083">
    <property type="component" value="Unassembled WGS sequence"/>
</dbReference>
<feature type="signal peptide" evidence="1">
    <location>
        <begin position="1"/>
        <end position="28"/>
    </location>
</feature>
<protein>
    <submittedName>
        <fullName evidence="2">Type IX secretion system membrane protein PorP/SprF</fullName>
    </submittedName>
</protein>
<dbReference type="InterPro" id="IPR019861">
    <property type="entry name" value="PorP/SprF_Bacteroidetes"/>
</dbReference>
<reference evidence="2" key="1">
    <citation type="submission" date="2023-06" db="EMBL/GenBank/DDBJ databases">
        <title>Genomic of Agaribacillus aureum.</title>
        <authorList>
            <person name="Wang G."/>
        </authorList>
    </citation>
    <scope>NUCLEOTIDE SEQUENCE</scope>
    <source>
        <strain evidence="2">BMA12</strain>
    </source>
</reference>
<evidence type="ECO:0000256" key="1">
    <source>
        <dbReference type="SAM" id="SignalP"/>
    </source>
</evidence>
<feature type="chain" id="PRO_5045448776" evidence="1">
    <location>
        <begin position="29"/>
        <end position="316"/>
    </location>
</feature>
<evidence type="ECO:0000313" key="2">
    <source>
        <dbReference type="EMBL" id="MDN5213060.1"/>
    </source>
</evidence>
<gene>
    <name evidence="2" type="ORF">QQ020_13420</name>
</gene>
<sequence>MNFIKRHIDAWKKIGGLAVALAFMPCFATMAQQLGQFTQYRSNGLVINPAYAGADRVPSLTFVNRSQWSGIDGAPATQTFSAHSLFKKEHFGLGMIIINDKIGIHSNLNALGVYSYRIKFNRDTYLSMGIQMGMNRKRSDYASLATQTQVPNDPKLSSLDVAQTSFEFGTGIYIKSPKFEVGLSAPKLFPAKSAYSDSVTLELNRSHYFLLARYLSRLSHNMEIQPGLLVKHLPGLPLSVDLNMDLIFKKVILMGLSYRSYGSINSILQAKITPQLRFGYSFDSPVAKNAVLDGNSHELMVNYIFKFSNHRISGSR</sequence>